<organism evidence="11">
    <name type="scientific">hydrothermal vent metagenome</name>
    <dbReference type="NCBI Taxonomy" id="652676"/>
    <lineage>
        <taxon>unclassified sequences</taxon>
        <taxon>metagenomes</taxon>
        <taxon>ecological metagenomes</taxon>
    </lineage>
</organism>
<evidence type="ECO:0000256" key="3">
    <source>
        <dbReference type="ARBA" id="ARBA00019010"/>
    </source>
</evidence>
<keyword evidence="4" id="KW-0963">Cytoplasm</keyword>
<evidence type="ECO:0000256" key="10">
    <source>
        <dbReference type="ARBA" id="ARBA00032441"/>
    </source>
</evidence>
<dbReference type="PANTHER" id="PTHR33540:SF2">
    <property type="entry name" value="TRNA THREONYLCARBAMOYLADENOSINE BIOSYNTHESIS PROTEIN TSAE"/>
    <property type="match status" value="1"/>
</dbReference>
<evidence type="ECO:0000313" key="11">
    <source>
        <dbReference type="EMBL" id="VAV88594.1"/>
    </source>
</evidence>
<dbReference type="InterPro" id="IPR027417">
    <property type="entry name" value="P-loop_NTPase"/>
</dbReference>
<keyword evidence="9" id="KW-0460">Magnesium</keyword>
<dbReference type="NCBIfam" id="TIGR00150">
    <property type="entry name" value="T6A_YjeE"/>
    <property type="match status" value="1"/>
</dbReference>
<evidence type="ECO:0000256" key="5">
    <source>
        <dbReference type="ARBA" id="ARBA00022694"/>
    </source>
</evidence>
<keyword evidence="6" id="KW-0479">Metal-binding</keyword>
<dbReference type="SUPFAM" id="SSF52540">
    <property type="entry name" value="P-loop containing nucleoside triphosphate hydrolases"/>
    <property type="match status" value="1"/>
</dbReference>
<dbReference type="InterPro" id="IPR003442">
    <property type="entry name" value="T6A_TsaE"/>
</dbReference>
<evidence type="ECO:0000256" key="4">
    <source>
        <dbReference type="ARBA" id="ARBA00022490"/>
    </source>
</evidence>
<reference evidence="11" key="1">
    <citation type="submission" date="2018-06" db="EMBL/GenBank/DDBJ databases">
        <authorList>
            <person name="Zhirakovskaya E."/>
        </authorList>
    </citation>
    <scope>NUCLEOTIDE SEQUENCE</scope>
</reference>
<dbReference type="Pfam" id="PF02367">
    <property type="entry name" value="TsaE"/>
    <property type="match status" value="1"/>
</dbReference>
<dbReference type="EMBL" id="UOEE01000070">
    <property type="protein sequence ID" value="VAV88594.1"/>
    <property type="molecule type" value="Genomic_DNA"/>
</dbReference>
<keyword evidence="8" id="KW-0067">ATP-binding</keyword>
<keyword evidence="5" id="KW-0819">tRNA processing</keyword>
<evidence type="ECO:0000256" key="7">
    <source>
        <dbReference type="ARBA" id="ARBA00022741"/>
    </source>
</evidence>
<evidence type="ECO:0000256" key="1">
    <source>
        <dbReference type="ARBA" id="ARBA00004496"/>
    </source>
</evidence>
<gene>
    <name evidence="11" type="ORF">MNBD_ALPHA06-1058</name>
</gene>
<name>A0A3B0R542_9ZZZZ</name>
<dbReference type="GO" id="GO:0046872">
    <property type="term" value="F:metal ion binding"/>
    <property type="evidence" value="ECO:0007669"/>
    <property type="project" value="UniProtKB-KW"/>
</dbReference>
<dbReference type="GO" id="GO:0005524">
    <property type="term" value="F:ATP binding"/>
    <property type="evidence" value="ECO:0007669"/>
    <property type="project" value="UniProtKB-KW"/>
</dbReference>
<comment type="subcellular location">
    <subcellularLocation>
        <location evidence="1">Cytoplasm</location>
    </subcellularLocation>
</comment>
<comment type="similarity">
    <text evidence="2">Belongs to the TsaE family.</text>
</comment>
<dbReference type="AlphaFoldDB" id="A0A3B0R542"/>
<protein>
    <recommendedName>
        <fullName evidence="3">tRNA threonylcarbamoyladenosine biosynthesis protein TsaE</fullName>
    </recommendedName>
    <alternativeName>
        <fullName evidence="10">t(6)A37 threonylcarbamoyladenosine biosynthesis protein TsaE</fullName>
    </alternativeName>
</protein>
<evidence type="ECO:0000256" key="6">
    <source>
        <dbReference type="ARBA" id="ARBA00022723"/>
    </source>
</evidence>
<keyword evidence="7" id="KW-0547">Nucleotide-binding</keyword>
<evidence type="ECO:0000256" key="8">
    <source>
        <dbReference type="ARBA" id="ARBA00022840"/>
    </source>
</evidence>
<dbReference type="Gene3D" id="3.40.50.300">
    <property type="entry name" value="P-loop containing nucleotide triphosphate hydrolases"/>
    <property type="match status" value="1"/>
</dbReference>
<accession>A0A3B0R542</accession>
<dbReference type="GO" id="GO:0002949">
    <property type="term" value="P:tRNA threonylcarbamoyladenosine modification"/>
    <property type="evidence" value="ECO:0007669"/>
    <property type="project" value="InterPro"/>
</dbReference>
<dbReference type="PANTHER" id="PTHR33540">
    <property type="entry name" value="TRNA THREONYLCARBAMOYLADENOSINE BIOSYNTHESIS PROTEIN TSAE"/>
    <property type="match status" value="1"/>
</dbReference>
<sequence length="156" mass="17384">MIKIQSNLRQIQLSSPEEMQQFGVKLARLLGPADTVFLIGDLGTGKTTLAKGIIGALSGNSDEVTSPTYNLVHVWPYGDLQIWHVDLYRLDAPKQVAELGLQDAFGQHLCLIEWPDRLGEMAPAQRLDILFTKTATGRSITLRPIGRNWQERLDGF</sequence>
<dbReference type="GO" id="GO:0005737">
    <property type="term" value="C:cytoplasm"/>
    <property type="evidence" value="ECO:0007669"/>
    <property type="project" value="UniProtKB-SubCell"/>
</dbReference>
<evidence type="ECO:0000256" key="9">
    <source>
        <dbReference type="ARBA" id="ARBA00022842"/>
    </source>
</evidence>
<proteinExistence type="inferred from homology"/>
<evidence type="ECO:0000256" key="2">
    <source>
        <dbReference type="ARBA" id="ARBA00007599"/>
    </source>
</evidence>